<protein>
    <recommendedName>
        <fullName evidence="6">Lipase domain-containing protein</fullName>
    </recommendedName>
</protein>
<evidence type="ECO:0000256" key="4">
    <source>
        <dbReference type="RuleBase" id="RU004262"/>
    </source>
</evidence>
<feature type="signal peptide" evidence="5">
    <location>
        <begin position="1"/>
        <end position="23"/>
    </location>
</feature>
<sequence length="387" mass="43049">MAIGWILLGARLFAPMLTFAVLGASHQTYTELGQSKSGDVEIVKAIDYDTEVAKQQRKKIEVLPEKVCYTDVGCFSRWDRMTHPVALPQDPQGVRTQFHFYNRENRDIPAVITEPGPRSLVSQAHFFREPKKLVVLLHGFTQSVVSLWLHHTKAALLKKEDVNVILVDWSNGCRSPNYFSAVGNSALIGRQVSLTLQSLVRQFPDTVDPARVHVIGFSLGGQASGFCGRHFLNSTGRRLGRITALDPAGPLFEDSDVRVSKADAHFVDIIHTSYGWNMLNGDLGMQAATGHVDFYPNFQERQPGCDAFSLSCRHRRAHVYFVESLVPDSCKFVSRPCLPDTADPQCDLLPRGEMGYGSEHAPGRGEQFLRTNYEPPFCLSTALDDTA</sequence>
<dbReference type="GO" id="GO:0005615">
    <property type="term" value="C:extracellular space"/>
    <property type="evidence" value="ECO:0007669"/>
    <property type="project" value="TreeGrafter"/>
</dbReference>
<dbReference type="InterPro" id="IPR000734">
    <property type="entry name" value="TAG_lipase"/>
</dbReference>
<comment type="similarity">
    <text evidence="2 4">Belongs to the AB hydrolase superfamily. Lipase family.</text>
</comment>
<comment type="subcellular location">
    <subcellularLocation>
        <location evidence="1">Secreted</location>
    </subcellularLocation>
</comment>
<evidence type="ECO:0000256" key="5">
    <source>
        <dbReference type="SAM" id="SignalP"/>
    </source>
</evidence>
<dbReference type="InterPro" id="IPR013818">
    <property type="entry name" value="Lipase"/>
</dbReference>
<dbReference type="AlphaFoldDB" id="A0AAQ4EAX9"/>
<accession>A0AAQ4EAX9</accession>
<gene>
    <name evidence="7" type="ORF">V5799_024962</name>
</gene>
<dbReference type="PRINTS" id="PR00821">
    <property type="entry name" value="TAGLIPASE"/>
</dbReference>
<reference evidence="7 8" key="1">
    <citation type="journal article" date="2023" name="Arcadia Sci">
        <title>De novo assembly of a long-read Amblyomma americanum tick genome.</title>
        <authorList>
            <person name="Chou S."/>
            <person name="Poskanzer K.E."/>
            <person name="Rollins M."/>
            <person name="Thuy-Boun P.S."/>
        </authorList>
    </citation>
    <scope>NUCLEOTIDE SEQUENCE [LARGE SCALE GENOMIC DNA]</scope>
    <source>
        <strain evidence="7">F_SG_1</strain>
        <tissue evidence="7">Salivary glands</tissue>
    </source>
</reference>
<keyword evidence="8" id="KW-1185">Reference proteome</keyword>
<evidence type="ECO:0000313" key="7">
    <source>
        <dbReference type="EMBL" id="KAK8771793.1"/>
    </source>
</evidence>
<keyword evidence="3" id="KW-0964">Secreted</keyword>
<dbReference type="InterPro" id="IPR029058">
    <property type="entry name" value="AB_hydrolase_fold"/>
</dbReference>
<keyword evidence="5" id="KW-0732">Signal</keyword>
<dbReference type="InterPro" id="IPR033906">
    <property type="entry name" value="Lipase_N"/>
</dbReference>
<feature type="domain" description="Lipase" evidence="6">
    <location>
        <begin position="66"/>
        <end position="374"/>
    </location>
</feature>
<dbReference type="GO" id="GO:0016042">
    <property type="term" value="P:lipid catabolic process"/>
    <property type="evidence" value="ECO:0007669"/>
    <property type="project" value="TreeGrafter"/>
</dbReference>
<dbReference type="GO" id="GO:0016298">
    <property type="term" value="F:lipase activity"/>
    <property type="evidence" value="ECO:0007669"/>
    <property type="project" value="InterPro"/>
</dbReference>
<dbReference type="Proteomes" id="UP001321473">
    <property type="component" value="Unassembled WGS sequence"/>
</dbReference>
<evidence type="ECO:0000313" key="8">
    <source>
        <dbReference type="Proteomes" id="UP001321473"/>
    </source>
</evidence>
<feature type="chain" id="PRO_5042936571" description="Lipase domain-containing protein" evidence="5">
    <location>
        <begin position="24"/>
        <end position="387"/>
    </location>
</feature>
<dbReference type="CDD" id="cd00707">
    <property type="entry name" value="Pancreat_lipase_like"/>
    <property type="match status" value="1"/>
</dbReference>
<dbReference type="FunFam" id="3.40.50.1820:FF:000537">
    <property type="entry name" value="Ves G 1 allergen, putative"/>
    <property type="match status" value="1"/>
</dbReference>
<organism evidence="7 8">
    <name type="scientific">Amblyomma americanum</name>
    <name type="common">Lone star tick</name>
    <dbReference type="NCBI Taxonomy" id="6943"/>
    <lineage>
        <taxon>Eukaryota</taxon>
        <taxon>Metazoa</taxon>
        <taxon>Ecdysozoa</taxon>
        <taxon>Arthropoda</taxon>
        <taxon>Chelicerata</taxon>
        <taxon>Arachnida</taxon>
        <taxon>Acari</taxon>
        <taxon>Parasitiformes</taxon>
        <taxon>Ixodida</taxon>
        <taxon>Ixodoidea</taxon>
        <taxon>Ixodidae</taxon>
        <taxon>Amblyomminae</taxon>
        <taxon>Amblyomma</taxon>
    </lineage>
</organism>
<dbReference type="PANTHER" id="PTHR11610:SF173">
    <property type="entry name" value="LIPASE DOMAIN-CONTAINING PROTEIN-RELATED"/>
    <property type="match status" value="1"/>
</dbReference>
<proteinExistence type="inferred from homology"/>
<name>A0AAQ4EAX9_AMBAM</name>
<dbReference type="Pfam" id="PF00151">
    <property type="entry name" value="Lipase"/>
    <property type="match status" value="1"/>
</dbReference>
<dbReference type="SUPFAM" id="SSF53474">
    <property type="entry name" value="alpha/beta-Hydrolases"/>
    <property type="match status" value="1"/>
</dbReference>
<evidence type="ECO:0000259" key="6">
    <source>
        <dbReference type="Pfam" id="PF00151"/>
    </source>
</evidence>
<evidence type="ECO:0000256" key="2">
    <source>
        <dbReference type="ARBA" id="ARBA00010701"/>
    </source>
</evidence>
<dbReference type="PANTHER" id="PTHR11610">
    <property type="entry name" value="LIPASE"/>
    <property type="match status" value="1"/>
</dbReference>
<dbReference type="EMBL" id="JARKHS020019296">
    <property type="protein sequence ID" value="KAK8771793.1"/>
    <property type="molecule type" value="Genomic_DNA"/>
</dbReference>
<comment type="caution">
    <text evidence="7">The sequence shown here is derived from an EMBL/GenBank/DDBJ whole genome shotgun (WGS) entry which is preliminary data.</text>
</comment>
<evidence type="ECO:0000256" key="3">
    <source>
        <dbReference type="ARBA" id="ARBA00022525"/>
    </source>
</evidence>
<dbReference type="Gene3D" id="3.40.50.1820">
    <property type="entry name" value="alpha/beta hydrolase"/>
    <property type="match status" value="1"/>
</dbReference>
<evidence type="ECO:0000256" key="1">
    <source>
        <dbReference type="ARBA" id="ARBA00004613"/>
    </source>
</evidence>